<dbReference type="Proteomes" id="UP001066276">
    <property type="component" value="Chromosome 11"/>
</dbReference>
<dbReference type="AlphaFoldDB" id="A0AAV7L982"/>
<name>A0AAV7L982_PLEWA</name>
<evidence type="ECO:0000313" key="3">
    <source>
        <dbReference type="Proteomes" id="UP001066276"/>
    </source>
</evidence>
<keyword evidence="3" id="KW-1185">Reference proteome</keyword>
<proteinExistence type="predicted"/>
<organism evidence="2 3">
    <name type="scientific">Pleurodeles waltl</name>
    <name type="common">Iberian ribbed newt</name>
    <dbReference type="NCBI Taxonomy" id="8319"/>
    <lineage>
        <taxon>Eukaryota</taxon>
        <taxon>Metazoa</taxon>
        <taxon>Chordata</taxon>
        <taxon>Craniata</taxon>
        <taxon>Vertebrata</taxon>
        <taxon>Euteleostomi</taxon>
        <taxon>Amphibia</taxon>
        <taxon>Batrachia</taxon>
        <taxon>Caudata</taxon>
        <taxon>Salamandroidea</taxon>
        <taxon>Salamandridae</taxon>
        <taxon>Pleurodelinae</taxon>
        <taxon>Pleurodeles</taxon>
    </lineage>
</organism>
<protein>
    <submittedName>
        <fullName evidence="2">Uncharacterized protein</fullName>
    </submittedName>
</protein>
<evidence type="ECO:0000313" key="2">
    <source>
        <dbReference type="EMBL" id="KAJ1088110.1"/>
    </source>
</evidence>
<reference evidence="2" key="1">
    <citation type="journal article" date="2022" name="bioRxiv">
        <title>Sequencing and chromosome-scale assembly of the giantPleurodeles waltlgenome.</title>
        <authorList>
            <person name="Brown T."/>
            <person name="Elewa A."/>
            <person name="Iarovenko S."/>
            <person name="Subramanian E."/>
            <person name="Araus A.J."/>
            <person name="Petzold A."/>
            <person name="Susuki M."/>
            <person name="Suzuki K.-i.T."/>
            <person name="Hayashi T."/>
            <person name="Toyoda A."/>
            <person name="Oliveira C."/>
            <person name="Osipova E."/>
            <person name="Leigh N.D."/>
            <person name="Simon A."/>
            <person name="Yun M.H."/>
        </authorList>
    </citation>
    <scope>NUCLEOTIDE SEQUENCE</scope>
    <source>
        <strain evidence="2">20211129_DDA</strain>
        <tissue evidence="2">Liver</tissue>
    </source>
</reference>
<feature type="region of interest" description="Disordered" evidence="1">
    <location>
        <begin position="30"/>
        <end position="72"/>
    </location>
</feature>
<dbReference type="EMBL" id="JANPWB010000015">
    <property type="protein sequence ID" value="KAJ1088110.1"/>
    <property type="molecule type" value="Genomic_DNA"/>
</dbReference>
<gene>
    <name evidence="2" type="ORF">NDU88_001269</name>
</gene>
<accession>A0AAV7L982</accession>
<comment type="caution">
    <text evidence="2">The sequence shown here is derived from an EMBL/GenBank/DDBJ whole genome shotgun (WGS) entry which is preliminary data.</text>
</comment>
<evidence type="ECO:0000256" key="1">
    <source>
        <dbReference type="SAM" id="MobiDB-lite"/>
    </source>
</evidence>
<sequence length="92" mass="9149">MPRAHGSAGPVCMSSEALLPREGAVRDAAGQISPGMRSAGEGLALASRPLLRDSSGGARPGQPPSSPGVHWRCLAPASRSLSPVNSGGAPPD</sequence>